<evidence type="ECO:0000256" key="2">
    <source>
        <dbReference type="ARBA" id="ARBA00022840"/>
    </source>
</evidence>
<dbReference type="Proteomes" id="UP000190831">
    <property type="component" value="Chromosome C"/>
</dbReference>
<dbReference type="InterPro" id="IPR000719">
    <property type="entry name" value="Prot_kinase_dom"/>
</dbReference>
<feature type="compositionally biased region" description="Polar residues" evidence="4">
    <location>
        <begin position="1"/>
        <end position="11"/>
    </location>
</feature>
<proteinExistence type="predicted"/>
<sequence>MKATSSETGASGSMIPEDIKDSTPSSAEAAHGTGLEHSLKKSGSKLFGGGSRESESGISRSNNAIKRSSTPHRSASAKSLNPLRRIFRRSQSHHEAAAGIPLGSRSGHASPHNGGSPEVRTRARGSSLMHKNAHHQPVLIQSKSSSALNNAVSHNVNPFISVRGADSPFSMLGTGTDIAAPRQPSSAVPNALSRKSSSNNSNMVYNPYGTLSKSNTSSSQHDISFYLQDGKDEMPLLPLPLEDPNDYLPEGFKQYSIHLADNFAYPERNSADDIALGSGGSSEVRTVRSLFHKKEIYALKKFKLLRKEKPDHFYKRCSKEFIIAKRLSNNLHIANTYYLVKVATSTSMTRGWAFVMEYCSGGDLFSVISKPDWKKRPLKEKFSLWKQVAEGLLYMHQQGVVHRDLKPENVLMSKEGVAKLTDFGISDWAHEDPEDLSSPIKMFECYVGSPPYSPPEVMVLQDKNAAKQDKKPYDAHKMDCWALGMLMFTLVYQSTPFFDAYRTDSKFRAYVLSYDNFVDHMNPHFRKAGNYRPGPGSEFQYGREFHDGNASRVAWRLADPNAETRYTMQSLVEDPWWATIDVPCDKAETPVPKAPEIRRSSTESGVPSPIGSSSANRSEEDVAHTSNPFLTKPKSKQKSMLSIAEGLPDAKLKGSLKPKGSPSPAEQLPTLSEEKTREDAERDAERDTEALHESKPRLEKVAEHGEDAELGDVAHDNDSVQNTKSQVEATTAALATLVTQDQDERFEDAHDELESAPVGAK</sequence>
<dbReference type="Pfam" id="PF00069">
    <property type="entry name" value="Pkinase"/>
    <property type="match status" value="1"/>
</dbReference>
<feature type="compositionally biased region" description="Polar residues" evidence="4">
    <location>
        <begin position="62"/>
        <end position="79"/>
    </location>
</feature>
<dbReference type="GO" id="GO:0005524">
    <property type="term" value="F:ATP binding"/>
    <property type="evidence" value="ECO:0007669"/>
    <property type="project" value="UniProtKB-UniRule"/>
</dbReference>
<evidence type="ECO:0000256" key="4">
    <source>
        <dbReference type="SAM" id="MobiDB-lite"/>
    </source>
</evidence>
<evidence type="ECO:0000313" key="7">
    <source>
        <dbReference type="Proteomes" id="UP000190831"/>
    </source>
</evidence>
<dbReference type="InterPro" id="IPR008271">
    <property type="entry name" value="Ser/Thr_kinase_AS"/>
</dbReference>
<dbReference type="PANTHER" id="PTHR44167:SF24">
    <property type="entry name" value="SERINE_THREONINE-PROTEIN KINASE CHK2"/>
    <property type="match status" value="1"/>
</dbReference>
<dbReference type="Gene3D" id="1.10.510.10">
    <property type="entry name" value="Transferase(Phosphotransferase) domain 1"/>
    <property type="match status" value="1"/>
</dbReference>
<organism evidence="6 7">
    <name type="scientific">Lachancea fermentati</name>
    <name type="common">Zygosaccharomyces fermentati</name>
    <dbReference type="NCBI Taxonomy" id="4955"/>
    <lineage>
        <taxon>Eukaryota</taxon>
        <taxon>Fungi</taxon>
        <taxon>Dikarya</taxon>
        <taxon>Ascomycota</taxon>
        <taxon>Saccharomycotina</taxon>
        <taxon>Saccharomycetes</taxon>
        <taxon>Saccharomycetales</taxon>
        <taxon>Saccharomycetaceae</taxon>
        <taxon>Lachancea</taxon>
    </lineage>
</organism>
<dbReference type="EMBL" id="LT598485">
    <property type="protein sequence ID" value="SCW00773.1"/>
    <property type="molecule type" value="Genomic_DNA"/>
</dbReference>
<dbReference type="GO" id="GO:0004672">
    <property type="term" value="F:protein kinase activity"/>
    <property type="evidence" value="ECO:0007669"/>
    <property type="project" value="InterPro"/>
</dbReference>
<feature type="compositionally biased region" description="Polar residues" evidence="4">
    <location>
        <begin position="602"/>
        <end position="616"/>
    </location>
</feature>
<feature type="region of interest" description="Disordered" evidence="4">
    <location>
        <begin position="740"/>
        <end position="761"/>
    </location>
</feature>
<evidence type="ECO:0000313" key="6">
    <source>
        <dbReference type="EMBL" id="SCW00773.1"/>
    </source>
</evidence>
<feature type="region of interest" description="Disordered" evidence="4">
    <location>
        <begin position="180"/>
        <end position="201"/>
    </location>
</feature>
<feature type="compositionally biased region" description="Polar residues" evidence="4">
    <location>
        <begin position="183"/>
        <end position="201"/>
    </location>
</feature>
<evidence type="ECO:0000259" key="5">
    <source>
        <dbReference type="PROSITE" id="PS50011"/>
    </source>
</evidence>
<protein>
    <submittedName>
        <fullName evidence="6">LAFE_0C11672g1_1</fullName>
    </submittedName>
</protein>
<feature type="region of interest" description="Disordered" evidence="4">
    <location>
        <begin position="1"/>
        <end position="124"/>
    </location>
</feature>
<dbReference type="InterPro" id="IPR017441">
    <property type="entry name" value="Protein_kinase_ATP_BS"/>
</dbReference>
<dbReference type="SMART" id="SM00220">
    <property type="entry name" value="S_TKc"/>
    <property type="match status" value="1"/>
</dbReference>
<feature type="binding site" evidence="3">
    <location>
        <position position="300"/>
    </location>
    <ligand>
        <name>ATP</name>
        <dbReference type="ChEBI" id="CHEBI:30616"/>
    </ligand>
</feature>
<gene>
    <name evidence="6" type="ORF">LAFE_0C11672G</name>
</gene>
<dbReference type="InterPro" id="IPR011009">
    <property type="entry name" value="Kinase-like_dom_sf"/>
</dbReference>
<dbReference type="OrthoDB" id="4062651at2759"/>
<reference evidence="6 7" key="1">
    <citation type="submission" date="2016-03" db="EMBL/GenBank/DDBJ databases">
        <authorList>
            <person name="Devillers H."/>
        </authorList>
    </citation>
    <scope>NUCLEOTIDE SEQUENCE [LARGE SCALE GENOMIC DNA]</scope>
    <source>
        <strain evidence="6">CBS 6772</strain>
    </source>
</reference>
<feature type="region of interest" description="Disordered" evidence="4">
    <location>
        <begin position="587"/>
        <end position="727"/>
    </location>
</feature>
<evidence type="ECO:0000256" key="3">
    <source>
        <dbReference type="PROSITE-ProRule" id="PRU10141"/>
    </source>
</evidence>
<dbReference type="OMA" id="IDSCNTD"/>
<feature type="domain" description="Protein kinase" evidence="5">
    <location>
        <begin position="270"/>
        <end position="577"/>
    </location>
</feature>
<keyword evidence="1 3" id="KW-0547">Nucleotide-binding</keyword>
<name>A0A1G4MA73_LACFM</name>
<dbReference type="PROSITE" id="PS00108">
    <property type="entry name" value="PROTEIN_KINASE_ST"/>
    <property type="match status" value="1"/>
</dbReference>
<accession>A0A1G4MA73</accession>
<dbReference type="PANTHER" id="PTHR44167">
    <property type="entry name" value="OVARIAN-SPECIFIC SERINE/THREONINE-PROTEIN KINASE LOK-RELATED"/>
    <property type="match status" value="1"/>
</dbReference>
<dbReference type="STRING" id="4955.A0A1G4MA73"/>
<dbReference type="SUPFAM" id="SSF56112">
    <property type="entry name" value="Protein kinase-like (PK-like)"/>
    <property type="match status" value="1"/>
</dbReference>
<evidence type="ECO:0000256" key="1">
    <source>
        <dbReference type="ARBA" id="ARBA00022741"/>
    </source>
</evidence>
<feature type="compositionally biased region" description="Basic and acidic residues" evidence="4">
    <location>
        <begin position="672"/>
        <end position="718"/>
    </location>
</feature>
<dbReference type="PROSITE" id="PS00107">
    <property type="entry name" value="PROTEIN_KINASE_ATP"/>
    <property type="match status" value="1"/>
</dbReference>
<dbReference type="PROSITE" id="PS50011">
    <property type="entry name" value="PROTEIN_KINASE_DOM"/>
    <property type="match status" value="1"/>
</dbReference>
<keyword evidence="2 3" id="KW-0067">ATP-binding</keyword>
<dbReference type="AlphaFoldDB" id="A0A1G4MA73"/>
<keyword evidence="7" id="KW-1185">Reference proteome</keyword>